<comment type="caution">
    <text evidence="2">The sequence shown here is derived from an EMBL/GenBank/DDBJ whole genome shotgun (WGS) entry which is preliminary data.</text>
</comment>
<feature type="compositionally biased region" description="Low complexity" evidence="1">
    <location>
        <begin position="158"/>
        <end position="168"/>
    </location>
</feature>
<proteinExistence type="predicted"/>
<name>A0ABW7RGK5_9ACTN</name>
<evidence type="ECO:0000313" key="2">
    <source>
        <dbReference type="EMBL" id="MFH8586857.1"/>
    </source>
</evidence>
<evidence type="ECO:0000256" key="1">
    <source>
        <dbReference type="SAM" id="MobiDB-lite"/>
    </source>
</evidence>
<organism evidence="2 3">
    <name type="scientific">Streptomyces celluloflavus</name>
    <dbReference type="NCBI Taxonomy" id="58344"/>
    <lineage>
        <taxon>Bacteria</taxon>
        <taxon>Bacillati</taxon>
        <taxon>Actinomycetota</taxon>
        <taxon>Actinomycetes</taxon>
        <taxon>Kitasatosporales</taxon>
        <taxon>Streptomycetaceae</taxon>
        <taxon>Streptomyces</taxon>
    </lineage>
</organism>
<evidence type="ECO:0008006" key="4">
    <source>
        <dbReference type="Google" id="ProtNLM"/>
    </source>
</evidence>
<dbReference type="RefSeq" id="WP_397673928.1">
    <property type="nucleotide sequence ID" value="NZ_JBIRGH010000012.1"/>
</dbReference>
<sequence length="198" mass="20725">MRCTACSACTAPLDTAAQLCTACTRGLDTRLAELPSQYLLLADHLRPGAARSDGPVDLVREAPLPVREDVLTLRAEGGIVSVLEEWPAAMQDARGWGSPVRAGSIERRVLTAARGLRLNLGWIATEFTGAGALAQEIRHLTAEVRSIPAPPAKRAAASAAAPLSSTTARYAAPRSASRLTPAGSSAEPVAPNTRRRVG</sequence>
<dbReference type="EMBL" id="JBIRGH010000012">
    <property type="protein sequence ID" value="MFH8586857.1"/>
    <property type="molecule type" value="Genomic_DNA"/>
</dbReference>
<keyword evidence="3" id="KW-1185">Reference proteome</keyword>
<evidence type="ECO:0000313" key="3">
    <source>
        <dbReference type="Proteomes" id="UP001610990"/>
    </source>
</evidence>
<reference evidence="2 3" key="1">
    <citation type="submission" date="2024-10" db="EMBL/GenBank/DDBJ databases">
        <title>The Natural Products Discovery Center: Release of the First 8490 Sequenced Strains for Exploring Actinobacteria Biosynthetic Diversity.</title>
        <authorList>
            <person name="Kalkreuter E."/>
            <person name="Kautsar S.A."/>
            <person name="Yang D."/>
            <person name="Bader C.D."/>
            <person name="Teijaro C.N."/>
            <person name="Fluegel L."/>
            <person name="Davis C.M."/>
            <person name="Simpson J.R."/>
            <person name="Lauterbach L."/>
            <person name="Steele A.D."/>
            <person name="Gui C."/>
            <person name="Meng S."/>
            <person name="Li G."/>
            <person name="Viehrig K."/>
            <person name="Ye F."/>
            <person name="Su P."/>
            <person name="Kiefer A.F."/>
            <person name="Nichols A."/>
            <person name="Cepeda A.J."/>
            <person name="Yan W."/>
            <person name="Fan B."/>
            <person name="Jiang Y."/>
            <person name="Adhikari A."/>
            <person name="Zheng C.-J."/>
            <person name="Schuster L."/>
            <person name="Cowan T.M."/>
            <person name="Smanski M.J."/>
            <person name="Chevrette M.G."/>
            <person name="De Carvalho L.P.S."/>
            <person name="Shen B."/>
        </authorList>
    </citation>
    <scope>NUCLEOTIDE SEQUENCE [LARGE SCALE GENOMIC DNA]</scope>
    <source>
        <strain evidence="2 3">NPDC018013</strain>
    </source>
</reference>
<accession>A0ABW7RGK5</accession>
<protein>
    <recommendedName>
        <fullName evidence="4">Amidophosphoribosyltransferase</fullName>
    </recommendedName>
</protein>
<dbReference type="Proteomes" id="UP001610990">
    <property type="component" value="Unassembled WGS sequence"/>
</dbReference>
<gene>
    <name evidence="2" type="ORF">ACH4GP_21055</name>
</gene>
<feature type="region of interest" description="Disordered" evidence="1">
    <location>
        <begin position="158"/>
        <end position="198"/>
    </location>
</feature>